<feature type="transmembrane region" description="Helical" evidence="1">
    <location>
        <begin position="227"/>
        <end position="248"/>
    </location>
</feature>
<feature type="transmembrane region" description="Helical" evidence="1">
    <location>
        <begin position="268"/>
        <end position="286"/>
    </location>
</feature>
<feature type="transmembrane region" description="Helical" evidence="1">
    <location>
        <begin position="95"/>
        <end position="116"/>
    </location>
</feature>
<keyword evidence="3" id="KW-1185">Reference proteome</keyword>
<keyword evidence="1" id="KW-0472">Membrane</keyword>
<keyword evidence="1" id="KW-0812">Transmembrane</keyword>
<dbReference type="Proteomes" id="UP000193061">
    <property type="component" value="Unassembled WGS sequence"/>
</dbReference>
<evidence type="ECO:0000313" key="3">
    <source>
        <dbReference type="Proteomes" id="UP000193061"/>
    </source>
</evidence>
<accession>A0A1X7A7E1</accession>
<protein>
    <submittedName>
        <fullName evidence="2">Uncharacterized protein</fullName>
    </submittedName>
</protein>
<dbReference type="AlphaFoldDB" id="A0A1X7A7E1"/>
<keyword evidence="1" id="KW-1133">Transmembrane helix</keyword>
<organism evidence="2 3">
    <name type="scientific">Roseovarius albus</name>
    <dbReference type="NCBI Taxonomy" id="1247867"/>
    <lineage>
        <taxon>Bacteria</taxon>
        <taxon>Pseudomonadati</taxon>
        <taxon>Pseudomonadota</taxon>
        <taxon>Alphaproteobacteria</taxon>
        <taxon>Rhodobacterales</taxon>
        <taxon>Roseobacteraceae</taxon>
        <taxon>Roseovarius</taxon>
    </lineage>
</organism>
<evidence type="ECO:0000256" key="1">
    <source>
        <dbReference type="SAM" id="Phobius"/>
    </source>
</evidence>
<dbReference type="OrthoDB" id="982725at2"/>
<dbReference type="RefSeq" id="WP_143534536.1">
    <property type="nucleotide sequence ID" value="NZ_FWFX01000017.1"/>
</dbReference>
<sequence>MHTQAELKEQMFQQALTMVEFIVERGIERELPEPGLMALLDLPEEDRAEIPLADILRLNQALSEVVAPTLPETIQKMEKWKNNKKYWILTRVAPLPSIAILIGLTMFLLLAVGFGLSQHSYRPLPDSYIQAANKVYNDGATVAPNAHPIQNDDVSEFGGSEADASGADTDSVPYFQPVIRYLQGRCRFSDEQLTASDQNLSNENDKVKIDTTLHKMRSECKDLRLPLMLRIYLFFGALGMLGAAYSSIYDSFTYVREGRYDMRLASTYFVRILLGGFSGVLLAEPLSAFLEQGVISSILLAFLGGFSAQLVYDLLTKLVDSVGNMFRADRRKEMQAALAQAEVNARVVGRKEVAAIQGNLAQAFEEAQNEPNPEAKANKMQSAVLQVLSGAGSKTSSKDAKSTAEQLPTKIKDMTLLLDISVKAAEILPSEFKKAGTAARQASDLLNAAHRTFEEADTPTSRASVHTALTKALAANIAPKMITDGIKSLGTVLAGDDLSTVAKTALAVSSSLNAGQMARWRYVAYGAKGADISLLENLDAEDIEAGLSTTSGAELNLAELLSQLRAGEGEAFFADHAGSFTSRDDFGQLIAGWLDVTAREALQSELAGILERPGDGRLSPQALMSALEKVAGDSSARGGLQMFEILGAATSECEDPKAALARLLTMAENFLHQGVV</sequence>
<name>A0A1X7A7E1_9RHOB</name>
<reference evidence="2 3" key="1">
    <citation type="submission" date="2017-03" db="EMBL/GenBank/DDBJ databases">
        <authorList>
            <person name="Afonso C.L."/>
            <person name="Miller P.J."/>
            <person name="Scott M.A."/>
            <person name="Spackman E."/>
            <person name="Goraichik I."/>
            <person name="Dimitrov K.M."/>
            <person name="Suarez D.L."/>
            <person name="Swayne D.E."/>
        </authorList>
    </citation>
    <scope>NUCLEOTIDE SEQUENCE [LARGE SCALE GENOMIC DNA]</scope>
    <source>
        <strain evidence="2 3">CECT 7450</strain>
    </source>
</reference>
<proteinExistence type="predicted"/>
<dbReference type="EMBL" id="FWFX01000017">
    <property type="protein sequence ID" value="SLN70827.1"/>
    <property type="molecule type" value="Genomic_DNA"/>
</dbReference>
<gene>
    <name evidence="2" type="ORF">ROA7450_03866</name>
</gene>
<evidence type="ECO:0000313" key="2">
    <source>
        <dbReference type="EMBL" id="SLN70827.1"/>
    </source>
</evidence>